<protein>
    <submittedName>
        <fullName evidence="1">19087_t:CDS:1</fullName>
    </submittedName>
</protein>
<dbReference type="EMBL" id="CAMKVN010012903">
    <property type="protein sequence ID" value="CAI2195717.1"/>
    <property type="molecule type" value="Genomic_DNA"/>
</dbReference>
<dbReference type="AlphaFoldDB" id="A0A9W4T890"/>
<reference evidence="1" key="1">
    <citation type="submission" date="2022-08" db="EMBL/GenBank/DDBJ databases">
        <authorList>
            <person name="Kallberg Y."/>
            <person name="Tangrot J."/>
            <person name="Rosling A."/>
        </authorList>
    </citation>
    <scope>NUCLEOTIDE SEQUENCE</scope>
    <source>
        <strain evidence="1">Wild A</strain>
    </source>
</reference>
<name>A0A9W4T890_9GLOM</name>
<comment type="caution">
    <text evidence="1">The sequence shown here is derived from an EMBL/GenBank/DDBJ whole genome shotgun (WGS) entry which is preliminary data.</text>
</comment>
<accession>A0A9W4T890</accession>
<evidence type="ECO:0000313" key="2">
    <source>
        <dbReference type="Proteomes" id="UP001153678"/>
    </source>
</evidence>
<dbReference type="Proteomes" id="UP001153678">
    <property type="component" value="Unassembled WGS sequence"/>
</dbReference>
<organism evidence="1 2">
    <name type="scientific">Funneliformis geosporum</name>
    <dbReference type="NCBI Taxonomy" id="1117311"/>
    <lineage>
        <taxon>Eukaryota</taxon>
        <taxon>Fungi</taxon>
        <taxon>Fungi incertae sedis</taxon>
        <taxon>Mucoromycota</taxon>
        <taxon>Glomeromycotina</taxon>
        <taxon>Glomeromycetes</taxon>
        <taxon>Glomerales</taxon>
        <taxon>Glomeraceae</taxon>
        <taxon>Funneliformis</taxon>
    </lineage>
</organism>
<dbReference type="OrthoDB" id="2421167at2759"/>
<keyword evidence="2" id="KW-1185">Reference proteome</keyword>
<sequence length="43" mass="5169">EYHDLYLKIDVLSLADIWTVFRKMSMEYYELDLSYYVSAPSLS</sequence>
<feature type="non-terminal residue" evidence="1">
    <location>
        <position position="1"/>
    </location>
</feature>
<evidence type="ECO:0000313" key="1">
    <source>
        <dbReference type="EMBL" id="CAI2195717.1"/>
    </source>
</evidence>
<proteinExistence type="predicted"/>
<gene>
    <name evidence="1" type="ORF">FWILDA_LOCUS17217</name>
</gene>